<sequence length="73" mass="8194">MGTTFRLFVQADDEVVLARREAGHAEVAVGREFDEVMRAGREERTPVRVEQPRRLEGARGVEPGRFAAWGVGR</sequence>
<accession>A0A518KCR2</accession>
<dbReference type="EMBL" id="CP036349">
    <property type="protein sequence ID" value="QDV75581.1"/>
    <property type="molecule type" value="Genomic_DNA"/>
</dbReference>
<organism evidence="1 2">
    <name type="scientific">Botrimarina mediterranea</name>
    <dbReference type="NCBI Taxonomy" id="2528022"/>
    <lineage>
        <taxon>Bacteria</taxon>
        <taxon>Pseudomonadati</taxon>
        <taxon>Planctomycetota</taxon>
        <taxon>Planctomycetia</taxon>
        <taxon>Pirellulales</taxon>
        <taxon>Lacipirellulaceae</taxon>
        <taxon>Botrimarina</taxon>
    </lineage>
</organism>
<protein>
    <submittedName>
        <fullName evidence="1">Uncharacterized protein</fullName>
    </submittedName>
</protein>
<gene>
    <name evidence="1" type="ORF">Spa11_38000</name>
</gene>
<name>A0A518KCR2_9BACT</name>
<proteinExistence type="predicted"/>
<evidence type="ECO:0000313" key="1">
    <source>
        <dbReference type="EMBL" id="QDV75581.1"/>
    </source>
</evidence>
<reference evidence="1 2" key="1">
    <citation type="submission" date="2019-02" db="EMBL/GenBank/DDBJ databases">
        <title>Deep-cultivation of Planctomycetes and their phenomic and genomic characterization uncovers novel biology.</title>
        <authorList>
            <person name="Wiegand S."/>
            <person name="Jogler M."/>
            <person name="Boedeker C."/>
            <person name="Pinto D."/>
            <person name="Vollmers J."/>
            <person name="Rivas-Marin E."/>
            <person name="Kohn T."/>
            <person name="Peeters S.H."/>
            <person name="Heuer A."/>
            <person name="Rast P."/>
            <person name="Oberbeckmann S."/>
            <person name="Bunk B."/>
            <person name="Jeske O."/>
            <person name="Meyerdierks A."/>
            <person name="Storesund J.E."/>
            <person name="Kallscheuer N."/>
            <person name="Luecker S."/>
            <person name="Lage O.M."/>
            <person name="Pohl T."/>
            <person name="Merkel B.J."/>
            <person name="Hornburger P."/>
            <person name="Mueller R.-W."/>
            <person name="Bruemmer F."/>
            <person name="Labrenz M."/>
            <person name="Spormann A.M."/>
            <person name="Op den Camp H."/>
            <person name="Overmann J."/>
            <person name="Amann R."/>
            <person name="Jetten M.S.M."/>
            <person name="Mascher T."/>
            <person name="Medema M.H."/>
            <person name="Devos D.P."/>
            <person name="Kaster A.-K."/>
            <person name="Ovreas L."/>
            <person name="Rohde M."/>
            <person name="Galperin M.Y."/>
            <person name="Jogler C."/>
        </authorList>
    </citation>
    <scope>NUCLEOTIDE SEQUENCE [LARGE SCALE GENOMIC DNA]</scope>
    <source>
        <strain evidence="1 2">Spa11</strain>
    </source>
</reference>
<evidence type="ECO:0000313" key="2">
    <source>
        <dbReference type="Proteomes" id="UP000316426"/>
    </source>
</evidence>
<dbReference type="Proteomes" id="UP000316426">
    <property type="component" value="Chromosome"/>
</dbReference>
<keyword evidence="2" id="KW-1185">Reference proteome</keyword>
<dbReference type="KEGG" id="bmei:Spa11_38000"/>
<dbReference type="AlphaFoldDB" id="A0A518KCR2"/>